<dbReference type="SUPFAM" id="SSF46934">
    <property type="entry name" value="UBA-like"/>
    <property type="match status" value="1"/>
</dbReference>
<evidence type="ECO:0000256" key="1">
    <source>
        <dbReference type="SAM" id="MobiDB-lite"/>
    </source>
</evidence>
<feature type="compositionally biased region" description="Polar residues" evidence="1">
    <location>
        <begin position="154"/>
        <end position="171"/>
    </location>
</feature>
<dbReference type="SUPFAM" id="SSF54236">
    <property type="entry name" value="Ubiquitin-like"/>
    <property type="match status" value="1"/>
</dbReference>
<dbReference type="PROSITE" id="PS50030">
    <property type="entry name" value="UBA"/>
    <property type="match status" value="1"/>
</dbReference>
<dbReference type="eggNOG" id="ENOG502S6MI">
    <property type="taxonomic scope" value="Eukaryota"/>
</dbReference>
<reference evidence="4" key="3">
    <citation type="submission" date="2025-09" db="UniProtKB">
        <authorList>
            <consortium name="Ensembl"/>
        </authorList>
    </citation>
    <scope>IDENTIFICATION</scope>
</reference>
<dbReference type="InterPro" id="IPR029071">
    <property type="entry name" value="Ubiquitin-like_domsf"/>
</dbReference>
<dbReference type="Gene3D" id="1.10.8.10">
    <property type="entry name" value="DNA helicase RuvA subunit, C-terminal domain"/>
    <property type="match status" value="1"/>
</dbReference>
<dbReference type="InterPro" id="IPR015940">
    <property type="entry name" value="UBA"/>
</dbReference>
<feature type="region of interest" description="Disordered" evidence="1">
    <location>
        <begin position="64"/>
        <end position="96"/>
    </location>
</feature>
<dbReference type="Proteomes" id="UP000007875">
    <property type="component" value="Unassembled WGS sequence"/>
</dbReference>
<evidence type="ECO:0000259" key="3">
    <source>
        <dbReference type="PROSITE" id="PS50033"/>
    </source>
</evidence>
<dbReference type="HOGENOM" id="CLU_1411706_0_0_1"/>
<dbReference type="InterPro" id="IPR001012">
    <property type="entry name" value="UBX_dom"/>
</dbReference>
<protein>
    <recommendedName>
        <fullName evidence="6">UBA domain-containing protein</fullName>
    </recommendedName>
</protein>
<dbReference type="OMA" id="NPEDCHE"/>
<reference evidence="5" key="1">
    <citation type="submission" date="2003-08" db="EMBL/GenBank/DDBJ databases">
        <authorList>
            <person name="Birren B."/>
            <person name="Nusbaum C."/>
            <person name="Abebe A."/>
            <person name="Abouelleil A."/>
            <person name="Adekoya E."/>
            <person name="Ait-zahra M."/>
            <person name="Allen N."/>
            <person name="Allen T."/>
            <person name="An P."/>
            <person name="Anderson M."/>
            <person name="Anderson S."/>
            <person name="Arachchi H."/>
            <person name="Armbruster J."/>
            <person name="Bachantsang P."/>
            <person name="Baldwin J."/>
            <person name="Barry A."/>
            <person name="Bayul T."/>
            <person name="Blitshsteyn B."/>
            <person name="Bloom T."/>
            <person name="Blye J."/>
            <person name="Boguslavskiy L."/>
            <person name="Borowsky M."/>
            <person name="Boukhgalter B."/>
            <person name="Brunache A."/>
            <person name="Butler J."/>
            <person name="Calixte N."/>
            <person name="Calvo S."/>
            <person name="Camarata J."/>
            <person name="Campo K."/>
            <person name="Chang J."/>
            <person name="Cheshatsang Y."/>
            <person name="Citroen M."/>
            <person name="Collymore A."/>
            <person name="Considine T."/>
            <person name="Cook A."/>
            <person name="Cooke P."/>
            <person name="Corum B."/>
            <person name="Cuomo C."/>
            <person name="David R."/>
            <person name="Dawoe T."/>
            <person name="Degray S."/>
            <person name="Dodge S."/>
            <person name="Dooley K."/>
            <person name="Dorje P."/>
            <person name="Dorjee K."/>
            <person name="Dorris L."/>
            <person name="Duffey N."/>
            <person name="Dupes A."/>
            <person name="Elkins T."/>
            <person name="Engels R."/>
            <person name="Erickson J."/>
            <person name="Farina A."/>
            <person name="Faro S."/>
            <person name="Ferreira P."/>
            <person name="Fischer H."/>
            <person name="Fitzgerald M."/>
            <person name="Foley K."/>
            <person name="Gage D."/>
            <person name="Galagan J."/>
            <person name="Gearin G."/>
            <person name="Gnerre S."/>
            <person name="Gnirke A."/>
            <person name="Goyette A."/>
            <person name="Graham J."/>
            <person name="Grandbois E."/>
            <person name="Gyaltsen K."/>
            <person name="Hafez N."/>
            <person name="Hagopian D."/>
            <person name="Hagos B."/>
            <person name="Hall J."/>
            <person name="Hatcher B."/>
            <person name="Heller A."/>
            <person name="Higgins H."/>
            <person name="Honan T."/>
            <person name="Horn A."/>
            <person name="Houde N."/>
            <person name="Hughes L."/>
            <person name="Hulme W."/>
            <person name="Husby E."/>
            <person name="Iliev I."/>
            <person name="Jaffe D."/>
            <person name="Jones C."/>
            <person name="Kamal M."/>
            <person name="Kamat A."/>
            <person name="Kamvysselis M."/>
            <person name="Karlsson E."/>
            <person name="Kells C."/>
            <person name="Kieu A."/>
            <person name="Kisner P."/>
            <person name="Kodira C."/>
            <person name="Kulbokas E."/>
            <person name="Labutti K."/>
            <person name="Lama D."/>
            <person name="Landers T."/>
            <person name="Leger J."/>
            <person name="Levine S."/>
            <person name="Lewis D."/>
            <person name="Lewis T."/>
            <person name="Lindblad-toh K."/>
            <person name="Liu X."/>
            <person name="Lokyitsang T."/>
            <person name="Lokyitsang Y."/>
            <person name="Lucien O."/>
            <person name="Lui A."/>
            <person name="Ma L.J."/>
            <person name="Mabbitt R."/>
            <person name="Macdonald J."/>
            <person name="Maclean C."/>
            <person name="Major J."/>
            <person name="Manning J."/>
            <person name="Marabella R."/>
            <person name="Maru K."/>
            <person name="Matthews C."/>
            <person name="Mauceli E."/>
            <person name="Mccarthy M."/>
            <person name="Mcdonough S."/>
            <person name="Mcghee T."/>
            <person name="Meldrim J."/>
            <person name="Meneus L."/>
            <person name="Mesirov J."/>
            <person name="Mihalev A."/>
            <person name="Mihova T."/>
            <person name="Mikkelsen T."/>
            <person name="Mlenga V."/>
            <person name="Moru K."/>
            <person name="Mozes J."/>
            <person name="Mulrain L."/>
            <person name="Munson G."/>
            <person name="Naylor J."/>
            <person name="Newes C."/>
            <person name="Nguyen C."/>
            <person name="Nguyen N."/>
            <person name="Nguyen T."/>
            <person name="Nicol R."/>
            <person name="Nielsen C."/>
            <person name="Nizzari M."/>
            <person name="Norbu C."/>
            <person name="Norbu N."/>
            <person name="O'donnell P."/>
            <person name="Okoawo O."/>
            <person name="O'leary S."/>
            <person name="Omotosho B."/>
            <person name="O'neill K."/>
            <person name="Osman S."/>
            <person name="Parker S."/>
            <person name="Perrin D."/>
            <person name="Phunkhang P."/>
            <person name="Piqani B."/>
            <person name="Purcell S."/>
            <person name="Rachupka T."/>
            <person name="Ramasamy U."/>
            <person name="Rameau R."/>
            <person name="Ray V."/>
            <person name="Raymond C."/>
            <person name="Retta R."/>
            <person name="Richardson S."/>
            <person name="Rise C."/>
            <person name="Rodriguez J."/>
            <person name="Rogers J."/>
            <person name="Rogov P."/>
            <person name="Rutman M."/>
            <person name="Schupbach R."/>
            <person name="Seaman C."/>
            <person name="Settipalli S."/>
            <person name="Sharpe T."/>
            <person name="Sheridan J."/>
            <person name="Sherpa N."/>
            <person name="Shi J."/>
            <person name="Smirnov S."/>
            <person name="Smith C."/>
            <person name="Sougnez C."/>
            <person name="Spencer B."/>
            <person name="Stalker J."/>
            <person name="Stange-thomann N."/>
            <person name="Stavropoulos S."/>
            <person name="Stetson K."/>
            <person name="Stone C."/>
            <person name="Stone S."/>
            <person name="Stubbs M."/>
            <person name="Talamas J."/>
            <person name="Tchuinga P."/>
            <person name="Tenzing P."/>
            <person name="Tesfaye S."/>
            <person name="Theodore J."/>
            <person name="Thoulutsang Y."/>
            <person name="Topham K."/>
            <person name="Towey S."/>
            <person name="Tsamla T."/>
            <person name="Tsomo N."/>
            <person name="Vallee D."/>
            <person name="Vassiliev H."/>
            <person name="Venkataraman V."/>
            <person name="Vinson J."/>
            <person name="Vo A."/>
            <person name="Wade C."/>
            <person name="Wang S."/>
            <person name="Wangchuk T."/>
            <person name="Wangdi T."/>
            <person name="Whittaker C."/>
            <person name="Wilkinson J."/>
            <person name="Wu Y."/>
            <person name="Wyman D."/>
            <person name="Yadav S."/>
            <person name="Yang S."/>
            <person name="Yang X."/>
            <person name="Yeager S."/>
            <person name="Yee E."/>
            <person name="Young G."/>
            <person name="Zainoun J."/>
            <person name="Zembeck L."/>
            <person name="Zimmer A."/>
            <person name="Zody M."/>
            <person name="Lander E."/>
        </authorList>
    </citation>
    <scope>NUCLEOTIDE SEQUENCE [LARGE SCALE GENOMIC DNA]</scope>
</reference>
<evidence type="ECO:0008006" key="6">
    <source>
        <dbReference type="Google" id="ProtNLM"/>
    </source>
</evidence>
<dbReference type="AlphaFoldDB" id="H2YMT8"/>
<dbReference type="Ensembl" id="ENSCSAVT00000006726.1">
    <property type="protein sequence ID" value="ENSCSAVP00000006640.1"/>
    <property type="gene ID" value="ENSCSAVG00000003982.1"/>
</dbReference>
<name>H2YMT8_CIOSA</name>
<dbReference type="InParanoid" id="H2YMT8"/>
<dbReference type="GeneTree" id="ENSGT00980000201171"/>
<proteinExistence type="predicted"/>
<dbReference type="STRING" id="51511.ENSCSAVP00000006640"/>
<dbReference type="Gene3D" id="3.10.20.90">
    <property type="entry name" value="Phosphatidylinositol 3-kinase Catalytic Subunit, Chain A, domain 1"/>
    <property type="match status" value="1"/>
</dbReference>
<feature type="domain" description="UBX" evidence="3">
    <location>
        <begin position="170"/>
        <end position="201"/>
    </location>
</feature>
<evidence type="ECO:0000313" key="4">
    <source>
        <dbReference type="Ensembl" id="ENSCSAVP00000006640.1"/>
    </source>
</evidence>
<keyword evidence="5" id="KW-1185">Reference proteome</keyword>
<evidence type="ECO:0000313" key="5">
    <source>
        <dbReference type="Proteomes" id="UP000007875"/>
    </source>
</evidence>
<accession>H2YMT8</accession>
<dbReference type="InterPro" id="IPR009060">
    <property type="entry name" value="UBA-like_sf"/>
</dbReference>
<organism evidence="4 5">
    <name type="scientific">Ciona savignyi</name>
    <name type="common">Pacific transparent sea squirt</name>
    <dbReference type="NCBI Taxonomy" id="51511"/>
    <lineage>
        <taxon>Eukaryota</taxon>
        <taxon>Metazoa</taxon>
        <taxon>Chordata</taxon>
        <taxon>Tunicata</taxon>
        <taxon>Ascidiacea</taxon>
        <taxon>Phlebobranchia</taxon>
        <taxon>Cionidae</taxon>
        <taxon>Ciona</taxon>
    </lineage>
</organism>
<dbReference type="Pfam" id="PF00789">
    <property type="entry name" value="UBX"/>
    <property type="match status" value="1"/>
</dbReference>
<sequence>MSEQMTMDELLSHLMLMGFNPEDCHEAVSCGKLSAQDAVEWILSGKPRTSSSAHLVLPKQIIKAHDKSESSHSNSGISDGPQCPSYQASKPNEPPVVHSRFAESRDARVQFLNNKRIRLEHDVKKEKMNKKMEKEAILKEIECDRKAKRELKQNPDTSVAMPTTSTAPSGQHATCLIQIRLPNGQNVRHEFQSQQTISHVV</sequence>
<feature type="region of interest" description="Disordered" evidence="1">
    <location>
        <begin position="150"/>
        <end position="171"/>
    </location>
</feature>
<reference evidence="4" key="2">
    <citation type="submission" date="2025-08" db="UniProtKB">
        <authorList>
            <consortium name="Ensembl"/>
        </authorList>
    </citation>
    <scope>IDENTIFICATION</scope>
</reference>
<dbReference type="PROSITE" id="PS50033">
    <property type="entry name" value="UBX"/>
    <property type="match status" value="1"/>
</dbReference>
<evidence type="ECO:0000259" key="2">
    <source>
        <dbReference type="PROSITE" id="PS50030"/>
    </source>
</evidence>
<feature type="domain" description="UBA" evidence="2">
    <location>
        <begin position="1"/>
        <end position="45"/>
    </location>
</feature>